<evidence type="ECO:0000256" key="4">
    <source>
        <dbReference type="ARBA" id="ARBA00023004"/>
    </source>
</evidence>
<dbReference type="EMBL" id="JACHFJ010000004">
    <property type="protein sequence ID" value="MBB5373081.1"/>
    <property type="molecule type" value="Genomic_DNA"/>
</dbReference>
<evidence type="ECO:0000256" key="1">
    <source>
        <dbReference type="ARBA" id="ARBA00022714"/>
    </source>
</evidence>
<dbReference type="GO" id="GO:0051537">
    <property type="term" value="F:2 iron, 2 sulfur cluster binding"/>
    <property type="evidence" value="ECO:0007669"/>
    <property type="project" value="UniProtKB-KW"/>
</dbReference>
<gene>
    <name evidence="7" type="ORF">HNP71_001339</name>
</gene>
<dbReference type="Pfam" id="PF00355">
    <property type="entry name" value="Rieske"/>
    <property type="match status" value="1"/>
</dbReference>
<sequence>MLQKSPGIFLENAWYVAALSTDLNGTDLLARTLLNRNVLMYRTENGEAVAMQDRCPHRFVPLHLGKRDGDEVVCPYHGLRFNGSGACTHNPHGNKLIPKAAKVRTYPLLERYGFVWIWLSDAEADESLLPDYSPLVTGHENAVGYTYMHTAANYELIVDNVMDLSHIDHLHGEIITTRGKLSPITPALRESDTTLSARWEWEQTPALLIFNQFLPKPEDEARHFFDITWAPPANIQLSVGATQNNGALDLANCIGQYDLHTVTPETETTTHYWFATRRNHLVEDEAFNKIKIEAMHGAFANEDLPLLEAVEKEMDGGEFFSLSPVLMSNDIAPVKVRRLLRQLIEQQG</sequence>
<name>A0A840VNC0_9PROT</name>
<accession>A0A840VNC0</accession>
<keyword evidence="3 7" id="KW-0560">Oxidoreductase</keyword>
<dbReference type="InterPro" id="IPR036922">
    <property type="entry name" value="Rieske_2Fe-2S_sf"/>
</dbReference>
<dbReference type="InterPro" id="IPR050584">
    <property type="entry name" value="Cholesterol_7-desaturase"/>
</dbReference>
<keyword evidence="1" id="KW-0001">2Fe-2S</keyword>
<dbReference type="InterPro" id="IPR017941">
    <property type="entry name" value="Rieske_2Fe-2S"/>
</dbReference>
<comment type="caution">
    <text evidence="7">The sequence shown here is derived from an EMBL/GenBank/DDBJ whole genome shotgun (WGS) entry which is preliminary data.</text>
</comment>
<keyword evidence="7" id="KW-0808">Transferase</keyword>
<dbReference type="Proteomes" id="UP000553706">
    <property type="component" value="Unassembled WGS sequence"/>
</dbReference>
<dbReference type="SUPFAM" id="SSF50022">
    <property type="entry name" value="ISP domain"/>
    <property type="match status" value="1"/>
</dbReference>
<reference evidence="7 8" key="1">
    <citation type="submission" date="2020-08" db="EMBL/GenBank/DDBJ databases">
        <title>Genomic Encyclopedia of Type Strains, Phase IV (KMG-IV): sequencing the most valuable type-strain genomes for metagenomic binning, comparative biology and taxonomic classification.</title>
        <authorList>
            <person name="Goeker M."/>
        </authorList>
    </citation>
    <scope>NUCLEOTIDE SEQUENCE [LARGE SCALE GENOMIC DNA]</scope>
    <source>
        <strain evidence="7 8">DSM 27026</strain>
    </source>
</reference>
<dbReference type="PANTHER" id="PTHR21266">
    <property type="entry name" value="IRON-SULFUR DOMAIN CONTAINING PROTEIN"/>
    <property type="match status" value="1"/>
</dbReference>
<evidence type="ECO:0000313" key="7">
    <source>
        <dbReference type="EMBL" id="MBB5373081.1"/>
    </source>
</evidence>
<dbReference type="Gene3D" id="2.102.10.10">
    <property type="entry name" value="Rieske [2Fe-2S] iron-sulphur domain"/>
    <property type="match status" value="1"/>
</dbReference>
<dbReference type="PANTHER" id="PTHR21266:SF60">
    <property type="entry name" value="3-KETOSTEROID-9-ALPHA-MONOOXYGENASE, OXYGENASE COMPONENT"/>
    <property type="match status" value="1"/>
</dbReference>
<dbReference type="Gene3D" id="3.90.380.10">
    <property type="entry name" value="Naphthalene 1,2-dioxygenase Alpha Subunit, Chain A, domain 1"/>
    <property type="match status" value="1"/>
</dbReference>
<dbReference type="EC" id="1.14.13.82" evidence="7"/>
<evidence type="ECO:0000259" key="6">
    <source>
        <dbReference type="PROSITE" id="PS51296"/>
    </source>
</evidence>
<keyword evidence="5" id="KW-0411">Iron-sulfur</keyword>
<dbReference type="GO" id="GO:0008168">
    <property type="term" value="F:methyltransferase activity"/>
    <property type="evidence" value="ECO:0007669"/>
    <property type="project" value="UniProtKB-KW"/>
</dbReference>
<dbReference type="AlphaFoldDB" id="A0A840VNC0"/>
<evidence type="ECO:0000256" key="5">
    <source>
        <dbReference type="ARBA" id="ARBA00023014"/>
    </source>
</evidence>
<evidence type="ECO:0000256" key="3">
    <source>
        <dbReference type="ARBA" id="ARBA00023002"/>
    </source>
</evidence>
<evidence type="ECO:0000256" key="2">
    <source>
        <dbReference type="ARBA" id="ARBA00022723"/>
    </source>
</evidence>
<organism evidence="7 8">
    <name type="scientific">Acidocella aromatica</name>
    <dbReference type="NCBI Taxonomy" id="1303579"/>
    <lineage>
        <taxon>Bacteria</taxon>
        <taxon>Pseudomonadati</taxon>
        <taxon>Pseudomonadota</taxon>
        <taxon>Alphaproteobacteria</taxon>
        <taxon>Acetobacterales</taxon>
        <taxon>Acidocellaceae</taxon>
        <taxon>Acidocella</taxon>
    </lineage>
</organism>
<dbReference type="GO" id="GO:0018489">
    <property type="term" value="F:vanillate monooxygenase activity"/>
    <property type="evidence" value="ECO:0007669"/>
    <property type="project" value="UniProtKB-EC"/>
</dbReference>
<keyword evidence="7" id="KW-0503">Monooxygenase</keyword>
<dbReference type="RefSeq" id="WP_183266099.1">
    <property type="nucleotide sequence ID" value="NZ_JACHFJ010000004.1"/>
</dbReference>
<proteinExistence type="predicted"/>
<keyword evidence="7" id="KW-0489">Methyltransferase</keyword>
<dbReference type="GO" id="GO:0032259">
    <property type="term" value="P:methylation"/>
    <property type="evidence" value="ECO:0007669"/>
    <property type="project" value="UniProtKB-KW"/>
</dbReference>
<dbReference type="PROSITE" id="PS51296">
    <property type="entry name" value="RIESKE"/>
    <property type="match status" value="1"/>
</dbReference>
<keyword evidence="8" id="KW-1185">Reference proteome</keyword>
<keyword evidence="4" id="KW-0408">Iron</keyword>
<dbReference type="Pfam" id="PF19112">
    <property type="entry name" value="VanA_C"/>
    <property type="match status" value="1"/>
</dbReference>
<dbReference type="InterPro" id="IPR044043">
    <property type="entry name" value="VanA_C_cat"/>
</dbReference>
<dbReference type="GO" id="GO:0046872">
    <property type="term" value="F:metal ion binding"/>
    <property type="evidence" value="ECO:0007669"/>
    <property type="project" value="UniProtKB-KW"/>
</dbReference>
<evidence type="ECO:0000313" key="8">
    <source>
        <dbReference type="Proteomes" id="UP000553706"/>
    </source>
</evidence>
<protein>
    <submittedName>
        <fullName evidence="7">Vanillate O-demethylase monooxygenase subunit</fullName>
        <ecNumber evidence="7">1.14.13.82</ecNumber>
    </submittedName>
</protein>
<keyword evidence="2" id="KW-0479">Metal-binding</keyword>
<dbReference type="SUPFAM" id="SSF55961">
    <property type="entry name" value="Bet v1-like"/>
    <property type="match status" value="1"/>
</dbReference>
<feature type="domain" description="Rieske" evidence="6">
    <location>
        <begin position="14"/>
        <end position="117"/>
    </location>
</feature>